<dbReference type="AlphaFoldDB" id="A0A3B1C4X4"/>
<dbReference type="Pfam" id="PF04955">
    <property type="entry name" value="HupE_UreJ"/>
    <property type="match status" value="1"/>
</dbReference>
<evidence type="ECO:0000313" key="2">
    <source>
        <dbReference type="EMBL" id="VAX17930.1"/>
    </source>
</evidence>
<feature type="transmembrane region" description="Helical" evidence="1">
    <location>
        <begin position="68"/>
        <end position="88"/>
    </location>
</feature>
<dbReference type="EMBL" id="UOGB01000094">
    <property type="protein sequence ID" value="VAX17930.1"/>
    <property type="molecule type" value="Genomic_DNA"/>
</dbReference>
<keyword evidence="1" id="KW-0812">Transmembrane</keyword>
<reference evidence="2" key="1">
    <citation type="submission" date="2018-06" db="EMBL/GenBank/DDBJ databases">
        <authorList>
            <person name="Zhirakovskaya E."/>
        </authorList>
    </citation>
    <scope>NUCLEOTIDE SEQUENCE</scope>
</reference>
<dbReference type="PIRSF" id="PIRSF016919">
    <property type="entry name" value="HupE_UreJ"/>
    <property type="match status" value="1"/>
</dbReference>
<keyword evidence="1" id="KW-1133">Transmembrane helix</keyword>
<feature type="transmembrane region" description="Helical" evidence="1">
    <location>
        <begin position="94"/>
        <end position="113"/>
    </location>
</feature>
<feature type="transmembrane region" description="Helical" evidence="1">
    <location>
        <begin position="147"/>
        <end position="172"/>
    </location>
</feature>
<proteinExistence type="predicted"/>
<accession>A0A3B1C4X4</accession>
<protein>
    <submittedName>
        <fullName evidence="2">Nickel-binding accessory protein UreJ-HupE</fullName>
    </submittedName>
</protein>
<gene>
    <name evidence="2" type="ORF">MNBD_NITROSPINAE03-1112</name>
</gene>
<feature type="transmembrane region" description="Helical" evidence="1">
    <location>
        <begin position="179"/>
        <end position="197"/>
    </location>
</feature>
<feature type="transmembrane region" description="Helical" evidence="1">
    <location>
        <begin position="120"/>
        <end position="135"/>
    </location>
</feature>
<feature type="transmembrane region" description="Helical" evidence="1">
    <location>
        <begin position="43"/>
        <end position="61"/>
    </location>
</feature>
<dbReference type="InterPro" id="IPR007038">
    <property type="entry name" value="HupE_UreJ"/>
</dbReference>
<keyword evidence="1" id="KW-0472">Membrane</keyword>
<name>A0A3B1C4X4_9ZZZZ</name>
<evidence type="ECO:0000256" key="1">
    <source>
        <dbReference type="SAM" id="Phobius"/>
    </source>
</evidence>
<organism evidence="2">
    <name type="scientific">hydrothermal vent metagenome</name>
    <dbReference type="NCBI Taxonomy" id="652676"/>
    <lineage>
        <taxon>unclassified sequences</taxon>
        <taxon>metagenomes</taxon>
        <taxon>ecological metagenomes</taxon>
    </lineage>
</organism>
<sequence length="199" mass="20336">MMSGRYVNFAATALFFYALLNSSLAFAHSGAGGTGFSTGFFHPVLGPDHLLAMISVGILSAQMGGRAVWMVPATFVSVMAVGGALGAVGAPLPLIEYGIVISVIALGAAIASGKKTPPKIAYGFVGLFAIFHGYAHGMEMPIIADPLLYAAGFMLSTACLHLIGVATGFAAIHTRAGAFALRNCGAAICAFGFYLILAN</sequence>